<organism evidence="1 2">
    <name type="scientific">Bergeyella zoohelcum</name>
    <dbReference type="NCBI Taxonomy" id="1015"/>
    <lineage>
        <taxon>Bacteria</taxon>
        <taxon>Pseudomonadati</taxon>
        <taxon>Bacteroidota</taxon>
        <taxon>Flavobacteriia</taxon>
        <taxon>Flavobacteriales</taxon>
        <taxon>Weeksellaceae</taxon>
        <taxon>Bergeyella</taxon>
    </lineage>
</organism>
<dbReference type="Proteomes" id="UP000270205">
    <property type="component" value="Unassembled WGS sequence"/>
</dbReference>
<evidence type="ECO:0008006" key="3">
    <source>
        <dbReference type="Google" id="ProtNLM"/>
    </source>
</evidence>
<reference evidence="1 2" key="1">
    <citation type="submission" date="2018-11" db="EMBL/GenBank/DDBJ databases">
        <authorList>
            <consortium name="Pathogen Informatics"/>
        </authorList>
    </citation>
    <scope>NUCLEOTIDE SEQUENCE [LARGE SCALE GENOMIC DNA]</scope>
    <source>
        <strain evidence="1 2">NCTC12929</strain>
    </source>
</reference>
<proteinExistence type="predicted"/>
<accession>A0A7Z8YQ77</accession>
<dbReference type="RefSeq" id="WP_125151568.1">
    <property type="nucleotide sequence ID" value="NZ_UYIV01000001.1"/>
</dbReference>
<name>A0A7Z8YQ77_9FLAO</name>
<comment type="caution">
    <text evidence="1">The sequence shown here is derived from an EMBL/GenBank/DDBJ whole genome shotgun (WGS) entry which is preliminary data.</text>
</comment>
<gene>
    <name evidence="1" type="ORF">NCTC12929_01803</name>
</gene>
<dbReference type="EMBL" id="UYIV01000001">
    <property type="protein sequence ID" value="VDH05182.1"/>
    <property type="molecule type" value="Genomic_DNA"/>
</dbReference>
<evidence type="ECO:0000313" key="1">
    <source>
        <dbReference type="EMBL" id="VDH05182.1"/>
    </source>
</evidence>
<sequence>MQKFIISLFVYLLLFSCSGKSKDEADQYGCFDGTYLAEVEYYTPNTGTSSTYTLDVEDNELVKMYWDNGGWLDDTHFTPVDISDGEAFFTSDKGYEYTVRLLDIENL</sequence>
<evidence type="ECO:0000313" key="2">
    <source>
        <dbReference type="Proteomes" id="UP000270205"/>
    </source>
</evidence>
<protein>
    <recommendedName>
        <fullName evidence="3">Membrane-bound lysozyme-inhibitor of c-type lysozyme</fullName>
    </recommendedName>
</protein>
<dbReference type="AlphaFoldDB" id="A0A7Z8YQ77"/>
<dbReference type="PROSITE" id="PS51257">
    <property type="entry name" value="PROKAR_LIPOPROTEIN"/>
    <property type="match status" value="1"/>
</dbReference>